<gene>
    <name evidence="1" type="ORF">LCGC14_2767210</name>
</gene>
<evidence type="ECO:0000313" key="1">
    <source>
        <dbReference type="EMBL" id="KKK86041.1"/>
    </source>
</evidence>
<feature type="non-terminal residue" evidence="1">
    <location>
        <position position="418"/>
    </location>
</feature>
<protein>
    <submittedName>
        <fullName evidence="1">Uncharacterized protein</fullName>
    </submittedName>
</protein>
<comment type="caution">
    <text evidence="1">The sequence shown here is derived from an EMBL/GenBank/DDBJ whole genome shotgun (WGS) entry which is preliminary data.</text>
</comment>
<proteinExistence type="predicted"/>
<sequence length="418" mass="47128">LENAAWLRSIWLCRLVLYRAVLSRTAEEAFALGKVPGRPPSPRPGKPLPVSLSDWKPVGARIAERFPEAQKTYRNIKLARRAEMTQRTRDYFEVLDEQLGRGVDLEEAKRIANQQYGGEMPDIEFAEPFITTPDELAALNRQGLEYARETGHVHEWERAYDSIVDMANKRVPRPHEIKAIRNVFGDELAEAIEGAAKDKDWWETALDLWMLPKAVRSSFDISWPARQGIMISGRHPLIWSKSIATNVRAYADPDWMIRQGKKLLDDPTPYGVRMPDASIQDLRFGDILEGMDVVAKEVEPYYRAQLAEKLWLIGGQVRRSRVAFTGAGNEARASMTRHWLDVWTKAGVDITPERLEKLGGLLNALTGRSTAIPKGWLFDVLQATWWSPQYRLSGPQVLGTLAKHGPGSLVKAATGGRL</sequence>
<dbReference type="EMBL" id="LAZR01051030">
    <property type="protein sequence ID" value="KKK86041.1"/>
    <property type="molecule type" value="Genomic_DNA"/>
</dbReference>
<accession>A0A0F9BNV9</accession>
<feature type="non-terminal residue" evidence="1">
    <location>
        <position position="1"/>
    </location>
</feature>
<organism evidence="1">
    <name type="scientific">marine sediment metagenome</name>
    <dbReference type="NCBI Taxonomy" id="412755"/>
    <lineage>
        <taxon>unclassified sequences</taxon>
        <taxon>metagenomes</taxon>
        <taxon>ecological metagenomes</taxon>
    </lineage>
</organism>
<name>A0A0F9BNV9_9ZZZZ</name>
<reference evidence="1" key="1">
    <citation type="journal article" date="2015" name="Nature">
        <title>Complex archaea that bridge the gap between prokaryotes and eukaryotes.</title>
        <authorList>
            <person name="Spang A."/>
            <person name="Saw J.H."/>
            <person name="Jorgensen S.L."/>
            <person name="Zaremba-Niedzwiedzka K."/>
            <person name="Martijn J."/>
            <person name="Lind A.E."/>
            <person name="van Eijk R."/>
            <person name="Schleper C."/>
            <person name="Guy L."/>
            <person name="Ettema T.J."/>
        </authorList>
    </citation>
    <scope>NUCLEOTIDE SEQUENCE</scope>
</reference>
<dbReference type="AlphaFoldDB" id="A0A0F9BNV9"/>